<protein>
    <submittedName>
        <fullName evidence="5">ABC transporter ATP-binding protein</fullName>
    </submittedName>
</protein>
<evidence type="ECO:0000256" key="2">
    <source>
        <dbReference type="ARBA" id="ARBA00022741"/>
    </source>
</evidence>
<dbReference type="PROSITE" id="PS50893">
    <property type="entry name" value="ABC_TRANSPORTER_2"/>
    <property type="match status" value="1"/>
</dbReference>
<dbReference type="InterPro" id="IPR003439">
    <property type="entry name" value="ABC_transporter-like_ATP-bd"/>
</dbReference>
<dbReference type="Pfam" id="PF00005">
    <property type="entry name" value="ABC_tran"/>
    <property type="match status" value="1"/>
</dbReference>
<keyword evidence="2" id="KW-0547">Nucleotide-binding</keyword>
<evidence type="ECO:0000259" key="4">
    <source>
        <dbReference type="PROSITE" id="PS50893"/>
    </source>
</evidence>
<comment type="caution">
    <text evidence="5">The sequence shown here is derived from an EMBL/GenBank/DDBJ whole genome shotgun (WGS) entry which is preliminary data.</text>
</comment>
<dbReference type="PANTHER" id="PTHR43204">
    <property type="entry name" value="ABC TRANSPORTER I FAMILY MEMBER 6, CHLOROPLASTIC"/>
    <property type="match status" value="1"/>
</dbReference>
<evidence type="ECO:0000256" key="1">
    <source>
        <dbReference type="ARBA" id="ARBA00006216"/>
    </source>
</evidence>
<accession>A0A3L9XY24</accession>
<keyword evidence="6" id="KW-1185">Reference proteome</keyword>
<evidence type="ECO:0000313" key="5">
    <source>
        <dbReference type="EMBL" id="RMA41439.1"/>
    </source>
</evidence>
<dbReference type="EMBL" id="RCNT01000007">
    <property type="protein sequence ID" value="RMA41439.1"/>
    <property type="molecule type" value="Genomic_DNA"/>
</dbReference>
<name>A0A3L9XY24_9RHOB</name>
<gene>
    <name evidence="5" type="ORF">D9R08_14065</name>
</gene>
<dbReference type="InterPro" id="IPR003593">
    <property type="entry name" value="AAA+_ATPase"/>
</dbReference>
<dbReference type="OrthoDB" id="9809450at2"/>
<dbReference type="Gene3D" id="3.40.50.300">
    <property type="entry name" value="P-loop containing nucleotide triphosphate hydrolases"/>
    <property type="match status" value="1"/>
</dbReference>
<keyword evidence="3 5" id="KW-0067">ATP-binding</keyword>
<sequence>MLEIRNLTVAIDDVEVLADIDLTLPEGELHVLLGPNGSGKSSLLATILGLPPYRIVAGEILFDGAPIQSLPLEARARLGIGLAYQRPPSLEGVTLRSFAAAIGAEDRLETEAAALDLTAFLGRDMNVGFSGGEIKRWEVLKLVLQDPRLLLFDEPESGVDLEHVIAVGEAIAHAVRSPDREGRTCSGLVITHTGLILNHVKADRAHIMKDGRILHSGDPQALFAHIQTDGYSVPA</sequence>
<dbReference type="InterPro" id="IPR027417">
    <property type="entry name" value="P-loop_NTPase"/>
</dbReference>
<dbReference type="GO" id="GO:0005524">
    <property type="term" value="F:ATP binding"/>
    <property type="evidence" value="ECO:0007669"/>
    <property type="project" value="UniProtKB-KW"/>
</dbReference>
<proteinExistence type="inferred from homology"/>
<dbReference type="SMART" id="SM00382">
    <property type="entry name" value="AAA"/>
    <property type="match status" value="1"/>
</dbReference>
<comment type="similarity">
    <text evidence="1">Belongs to the ABC transporter superfamily. Ycf16 family.</text>
</comment>
<dbReference type="PANTHER" id="PTHR43204:SF1">
    <property type="entry name" value="ABC TRANSPORTER I FAMILY MEMBER 6, CHLOROPLASTIC"/>
    <property type="match status" value="1"/>
</dbReference>
<dbReference type="GO" id="GO:0016887">
    <property type="term" value="F:ATP hydrolysis activity"/>
    <property type="evidence" value="ECO:0007669"/>
    <property type="project" value="InterPro"/>
</dbReference>
<reference evidence="5 6" key="1">
    <citation type="submission" date="2018-10" db="EMBL/GenBank/DDBJ databases">
        <authorList>
            <person name="Jung H.S."/>
            <person name="Jeon C.O."/>
        </authorList>
    </citation>
    <scope>NUCLEOTIDE SEQUENCE [LARGE SCALE GENOMIC DNA]</scope>
    <source>
        <strain evidence="5 6">MA-7-27</strain>
    </source>
</reference>
<evidence type="ECO:0000256" key="3">
    <source>
        <dbReference type="ARBA" id="ARBA00022840"/>
    </source>
</evidence>
<feature type="domain" description="ABC transporter" evidence="4">
    <location>
        <begin position="2"/>
        <end position="235"/>
    </location>
</feature>
<dbReference type="SUPFAM" id="SSF52540">
    <property type="entry name" value="P-loop containing nucleoside triphosphate hydrolases"/>
    <property type="match status" value="1"/>
</dbReference>
<dbReference type="Proteomes" id="UP000281343">
    <property type="component" value="Unassembled WGS sequence"/>
</dbReference>
<dbReference type="AlphaFoldDB" id="A0A3L9XY24"/>
<evidence type="ECO:0000313" key="6">
    <source>
        <dbReference type="Proteomes" id="UP000281343"/>
    </source>
</evidence>
<dbReference type="RefSeq" id="WP_121898698.1">
    <property type="nucleotide sequence ID" value="NZ_RCNT01000007.1"/>
</dbReference>
<dbReference type="InterPro" id="IPR010230">
    <property type="entry name" value="FeS-cluster_ATPase_SufC"/>
</dbReference>
<organism evidence="5 6">
    <name type="scientific">Rhodophyticola porphyridii</name>
    <dbReference type="NCBI Taxonomy" id="1852017"/>
    <lineage>
        <taxon>Bacteria</taxon>
        <taxon>Pseudomonadati</taxon>
        <taxon>Pseudomonadota</taxon>
        <taxon>Alphaproteobacteria</taxon>
        <taxon>Rhodobacterales</taxon>
        <taxon>Roseobacteraceae</taxon>
        <taxon>Rhodophyticola</taxon>
    </lineage>
</organism>